<dbReference type="EMBL" id="JANKHG010000027">
    <property type="protein sequence ID" value="MCR2747766.1"/>
    <property type="molecule type" value="Genomic_DNA"/>
</dbReference>
<evidence type="ECO:0000313" key="2">
    <source>
        <dbReference type="Proteomes" id="UP001165267"/>
    </source>
</evidence>
<organism evidence="1 2">
    <name type="scientific">Limnobacter parvus</name>
    <dbReference type="NCBI Taxonomy" id="2939690"/>
    <lineage>
        <taxon>Bacteria</taxon>
        <taxon>Pseudomonadati</taxon>
        <taxon>Pseudomonadota</taxon>
        <taxon>Betaproteobacteria</taxon>
        <taxon>Burkholderiales</taxon>
        <taxon>Burkholderiaceae</taxon>
        <taxon>Limnobacter</taxon>
    </lineage>
</organism>
<name>A0ABT1XLM5_9BURK</name>
<gene>
    <name evidence="1" type="ORF">NSP04_14035</name>
</gene>
<keyword evidence="2" id="KW-1185">Reference proteome</keyword>
<dbReference type="Gene3D" id="3.30.70.2340">
    <property type="entry name" value="Uncharacterised protein PF12112 family, DUF3579"/>
    <property type="match status" value="1"/>
</dbReference>
<accession>A0ABT1XLM5</accession>
<proteinExistence type="predicted"/>
<dbReference type="Pfam" id="PF12112">
    <property type="entry name" value="DUF3579"/>
    <property type="match status" value="1"/>
</dbReference>
<dbReference type="RefSeq" id="WP_257513154.1">
    <property type="nucleotide sequence ID" value="NZ_JANKHG010000027.1"/>
</dbReference>
<reference evidence="1" key="1">
    <citation type="submission" date="2022-07" db="EMBL/GenBank/DDBJ databases">
        <authorList>
            <person name="Xamxidin M."/>
        </authorList>
    </citation>
    <scope>NUCLEOTIDE SEQUENCE</scope>
    <source>
        <strain evidence="1">YS8-69</strain>
    </source>
</reference>
<dbReference type="InterPro" id="IPR021969">
    <property type="entry name" value="DUF3579"/>
</dbReference>
<protein>
    <submittedName>
        <fullName evidence="1">DUF3579 domain-containing protein</fullName>
    </submittedName>
</protein>
<evidence type="ECO:0000313" key="1">
    <source>
        <dbReference type="EMBL" id="MCR2747766.1"/>
    </source>
</evidence>
<dbReference type="Proteomes" id="UP001165267">
    <property type="component" value="Unassembled WGS sequence"/>
</dbReference>
<sequence length="107" mass="12127">MVSESKEIFILGLTSAGKVFRPSDWAERLCGVLSCYRPPGRQLNQQISQQHLAYSPYAKPTVINNVKCVVVDERLRDIEPMAMTFVLNFARDNDLQLLDACLLPDEK</sequence>
<comment type="caution">
    <text evidence="1">The sequence shown here is derived from an EMBL/GenBank/DDBJ whole genome shotgun (WGS) entry which is preliminary data.</text>
</comment>